<dbReference type="Gene3D" id="3.20.20.10">
    <property type="entry name" value="Alanine racemase"/>
    <property type="match status" value="1"/>
</dbReference>
<organism evidence="4">
    <name type="scientific">Ralstonia solanacearum</name>
    <name type="common">Pseudomonas solanacearum</name>
    <dbReference type="NCBI Taxonomy" id="305"/>
    <lineage>
        <taxon>Bacteria</taxon>
        <taxon>Pseudomonadati</taxon>
        <taxon>Pseudomonadota</taxon>
        <taxon>Betaproteobacteria</taxon>
        <taxon>Burkholderiales</taxon>
        <taxon>Burkholderiaceae</taxon>
        <taxon>Ralstonia</taxon>
        <taxon>Ralstonia solanacearum species complex</taxon>
    </lineage>
</organism>
<dbReference type="PANTHER" id="PTHR28004:SF8">
    <property type="entry name" value="D-SERINE DEAMINASE"/>
    <property type="match status" value="1"/>
</dbReference>
<evidence type="ECO:0000256" key="1">
    <source>
        <dbReference type="ARBA" id="ARBA00005323"/>
    </source>
</evidence>
<dbReference type="AlphaFoldDB" id="A0A0S4WMV8"/>
<feature type="domain" description="D-serine dehydratase-like" evidence="3">
    <location>
        <begin position="329"/>
        <end position="428"/>
    </location>
</feature>
<name>A0A0S4WMV8_RALSL</name>
<dbReference type="SUPFAM" id="SSF51419">
    <property type="entry name" value="PLP-binding barrel"/>
    <property type="match status" value="1"/>
</dbReference>
<dbReference type="CDD" id="cd06818">
    <property type="entry name" value="PLPDE_III_cryptic_DSD"/>
    <property type="match status" value="1"/>
</dbReference>
<gene>
    <name evidence="4" type="primary">dsd</name>
    <name evidence="4" type="ORF">TO10_v1_1110006</name>
</gene>
<dbReference type="InterPro" id="IPR026956">
    <property type="entry name" value="D-ser_dehydrat-like_dom"/>
</dbReference>
<protein>
    <submittedName>
        <fullName evidence="4">Putative d-serine deaminase (D-serine dehydratase) protein</fullName>
        <ecNumber evidence="4">4.3.1.18</ecNumber>
    </submittedName>
</protein>
<evidence type="ECO:0000256" key="2">
    <source>
        <dbReference type="ARBA" id="ARBA00023239"/>
    </source>
</evidence>
<accession>A0A0S4WMV8</accession>
<dbReference type="Pfam" id="PF01168">
    <property type="entry name" value="Ala_racemase_N"/>
    <property type="match status" value="1"/>
</dbReference>
<dbReference type="EC" id="4.3.1.18" evidence="4"/>
<dbReference type="SMART" id="SM01119">
    <property type="entry name" value="D-ser_dehydrat"/>
    <property type="match status" value="1"/>
</dbReference>
<dbReference type="InterPro" id="IPR001608">
    <property type="entry name" value="Ala_racemase_N"/>
</dbReference>
<dbReference type="Gene3D" id="2.40.37.20">
    <property type="entry name" value="D-serine dehydratase-like domain"/>
    <property type="match status" value="1"/>
</dbReference>
<dbReference type="EMBL" id="LN899827">
    <property type="protein sequence ID" value="CUV47775.1"/>
    <property type="molecule type" value="Genomic_DNA"/>
</dbReference>
<evidence type="ECO:0000313" key="4">
    <source>
        <dbReference type="EMBL" id="CUV47775.1"/>
    </source>
</evidence>
<dbReference type="InterPro" id="IPR042208">
    <property type="entry name" value="D-ser_dehydrat-like_sf"/>
</dbReference>
<sequence>MVSTQELPVLGYEAIFMNDTKYQGEAAAVVDPLDKGLGALDAACTTEQVAAQRWNLLNEDLSLPAAVLSHARLEHNLAWMQRFVGEYGAKLAPHGKTTMAPRLFQRQLAGGAWGITLATAHQTRIAYVHGVRRVLMANQLVGKRNMAILAELLADPSFEFFCLVDAADQVDQLAAFFGKAGRPIQVLIELGEQGGRTGVRDDAQLRSVLAALDRAGGAVRLAGVEVYEGVLKAEGEIRAFLQRAVRVFHDLAAAGRLQRTPPVLTGAGSAWYDVVAEEFSKADIGRPFDPVLRPGCYLTHDVGIYKAAQAQINVRNPVAHRMRSSLLPALQVWAYVQSVPEPERAIVALGKRDAAFDAGFPQPAQRYRPGEASPTDVPAHWEVTGMMDQHAYLRIAAGDDIKVGDMIAFDISHPCLTFDKWRQIPVIDDAYNVVDVVQTYF</sequence>
<dbReference type="InterPro" id="IPR029066">
    <property type="entry name" value="PLP-binding_barrel"/>
</dbReference>
<keyword evidence="2 4" id="KW-0456">Lyase</keyword>
<proteinExistence type="inferred from homology"/>
<dbReference type="GO" id="GO:0008721">
    <property type="term" value="F:D-serine ammonia-lyase activity"/>
    <property type="evidence" value="ECO:0007669"/>
    <property type="project" value="UniProtKB-EC"/>
</dbReference>
<dbReference type="PANTHER" id="PTHR28004">
    <property type="entry name" value="ZGC:162816-RELATED"/>
    <property type="match status" value="1"/>
</dbReference>
<dbReference type="Pfam" id="PF14031">
    <property type="entry name" value="D-ser_dehydrat"/>
    <property type="match status" value="1"/>
</dbReference>
<dbReference type="InterPro" id="IPR051466">
    <property type="entry name" value="D-amino_acid_metab_enzyme"/>
</dbReference>
<evidence type="ECO:0000259" key="3">
    <source>
        <dbReference type="SMART" id="SM01119"/>
    </source>
</evidence>
<comment type="similarity">
    <text evidence="1">Belongs to the DSD1 family.</text>
</comment>
<reference evidence="4" key="1">
    <citation type="submission" date="2015-10" db="EMBL/GenBank/DDBJ databases">
        <authorList>
            <person name="Gilbert D.G."/>
        </authorList>
    </citation>
    <scope>NUCLEOTIDE SEQUENCE</scope>
    <source>
        <strain evidence="4">Phyl III-seqv23</strain>
    </source>
</reference>